<organism evidence="1">
    <name type="scientific">Arundo donax</name>
    <name type="common">Giant reed</name>
    <name type="synonym">Donax arundinaceus</name>
    <dbReference type="NCBI Taxonomy" id="35708"/>
    <lineage>
        <taxon>Eukaryota</taxon>
        <taxon>Viridiplantae</taxon>
        <taxon>Streptophyta</taxon>
        <taxon>Embryophyta</taxon>
        <taxon>Tracheophyta</taxon>
        <taxon>Spermatophyta</taxon>
        <taxon>Magnoliopsida</taxon>
        <taxon>Liliopsida</taxon>
        <taxon>Poales</taxon>
        <taxon>Poaceae</taxon>
        <taxon>PACMAD clade</taxon>
        <taxon>Arundinoideae</taxon>
        <taxon>Arundineae</taxon>
        <taxon>Arundo</taxon>
    </lineage>
</organism>
<sequence length="24" mass="2644">MPSLSSRLFRPPPSACSCFSFRLG</sequence>
<reference evidence="1" key="1">
    <citation type="submission" date="2014-09" db="EMBL/GenBank/DDBJ databases">
        <authorList>
            <person name="Magalhaes I.L.F."/>
            <person name="Oliveira U."/>
            <person name="Santos F.R."/>
            <person name="Vidigal T.H.D.A."/>
            <person name="Brescovit A.D."/>
            <person name="Santos A.J."/>
        </authorList>
    </citation>
    <scope>NUCLEOTIDE SEQUENCE</scope>
    <source>
        <tissue evidence="1">Shoot tissue taken approximately 20 cm above the soil surface</tissue>
    </source>
</reference>
<accession>A0A0A9AWT2</accession>
<name>A0A0A9AWT2_ARUDO</name>
<dbReference type="EMBL" id="GBRH01242324">
    <property type="protein sequence ID" value="JAD55571.1"/>
    <property type="molecule type" value="Transcribed_RNA"/>
</dbReference>
<proteinExistence type="predicted"/>
<protein>
    <submittedName>
        <fullName evidence="1">Uncharacterized protein</fullName>
    </submittedName>
</protein>
<dbReference type="AlphaFoldDB" id="A0A0A9AWT2"/>
<reference evidence="1" key="2">
    <citation type="journal article" date="2015" name="Data Brief">
        <title>Shoot transcriptome of the giant reed, Arundo donax.</title>
        <authorList>
            <person name="Barrero R.A."/>
            <person name="Guerrero F.D."/>
            <person name="Moolhuijzen P."/>
            <person name="Goolsby J.A."/>
            <person name="Tidwell J."/>
            <person name="Bellgard S.E."/>
            <person name="Bellgard M.I."/>
        </authorList>
    </citation>
    <scope>NUCLEOTIDE SEQUENCE</scope>
    <source>
        <tissue evidence="1">Shoot tissue taken approximately 20 cm above the soil surface</tissue>
    </source>
</reference>
<evidence type="ECO:0000313" key="1">
    <source>
        <dbReference type="EMBL" id="JAD55571.1"/>
    </source>
</evidence>